<organism evidence="1 2">
    <name type="scientific">Klebsiella pneumoniae</name>
    <dbReference type="NCBI Taxonomy" id="573"/>
    <lineage>
        <taxon>Bacteria</taxon>
        <taxon>Pseudomonadati</taxon>
        <taxon>Pseudomonadota</taxon>
        <taxon>Gammaproteobacteria</taxon>
        <taxon>Enterobacterales</taxon>
        <taxon>Enterobacteriaceae</taxon>
        <taxon>Klebsiella/Raoultella group</taxon>
        <taxon>Klebsiella</taxon>
        <taxon>Klebsiella pneumoniae complex</taxon>
    </lineage>
</organism>
<keyword evidence="1" id="KW-0808">Transferase</keyword>
<dbReference type="AlphaFoldDB" id="A0A2X3FHE5"/>
<dbReference type="EC" id="2.2.1.6" evidence="1"/>
<evidence type="ECO:0000313" key="2">
    <source>
        <dbReference type="Proteomes" id="UP000251721"/>
    </source>
</evidence>
<sequence>MPRLVLEQMLELLEQEEAQQPLDDIRDWWQQIEQWRARHLSALRRPER</sequence>
<dbReference type="GO" id="GO:0003984">
    <property type="term" value="F:acetolactate synthase activity"/>
    <property type="evidence" value="ECO:0007669"/>
    <property type="project" value="UniProtKB-EC"/>
</dbReference>
<dbReference type="Proteomes" id="UP000251721">
    <property type="component" value="Unassembled WGS sequence"/>
</dbReference>
<reference evidence="1 2" key="1">
    <citation type="submission" date="2018-06" db="EMBL/GenBank/DDBJ databases">
        <authorList>
            <consortium name="Pathogen Informatics"/>
            <person name="Doyle S."/>
        </authorList>
    </citation>
    <scope>NUCLEOTIDE SEQUENCE [LARGE SCALE GENOMIC DNA]</scope>
    <source>
        <strain evidence="1 2">NCTC13465</strain>
    </source>
</reference>
<protein>
    <submittedName>
        <fullName evidence="1">Acetolactate synthase 3 catalytic subunit</fullName>
        <ecNumber evidence="1">2.2.1.6</ecNumber>
    </submittedName>
</protein>
<dbReference type="EMBL" id="UAWQ01000019">
    <property type="protein sequence ID" value="SQC48293.1"/>
    <property type="molecule type" value="Genomic_DNA"/>
</dbReference>
<name>A0A2X3FHE5_KLEPN</name>
<gene>
    <name evidence="1" type="primary">ilvI_3</name>
    <name evidence="1" type="ORF">NCTC13465_04485</name>
</gene>
<proteinExistence type="predicted"/>
<accession>A0A2X3FHE5</accession>
<evidence type="ECO:0000313" key="1">
    <source>
        <dbReference type="EMBL" id="SQC48293.1"/>
    </source>
</evidence>